<proteinExistence type="predicted"/>
<gene>
    <name evidence="3" type="ORF">GCM10010394_32460</name>
</gene>
<dbReference type="InterPro" id="IPR048202">
    <property type="entry name" value="SCO1860-like"/>
</dbReference>
<keyword evidence="1" id="KW-0812">Transmembrane</keyword>
<evidence type="ECO:0000256" key="2">
    <source>
        <dbReference type="SAM" id="SignalP"/>
    </source>
</evidence>
<protein>
    <submittedName>
        <fullName evidence="3">SCO1860 family LAETG-anchored protein</fullName>
    </submittedName>
</protein>
<name>A0ABN1FYI9_9ACTN</name>
<feature type="chain" id="PRO_5047355246" evidence="2">
    <location>
        <begin position="46"/>
        <end position="312"/>
    </location>
</feature>
<evidence type="ECO:0000256" key="1">
    <source>
        <dbReference type="SAM" id="Phobius"/>
    </source>
</evidence>
<evidence type="ECO:0000313" key="3">
    <source>
        <dbReference type="EMBL" id="GAA0600472.1"/>
    </source>
</evidence>
<keyword evidence="2" id="KW-0732">Signal</keyword>
<sequence length="312" mass="31321">MTAHVSRGGSTTLNTIDFRLPVRTSAALALTLGSLALATPVPAHATGAGAGANAQGSASAVVLRTGLDVSLLDKTIQVPLKATLNEVRAPAGSGTAGRTALEVKLDGVERDRPVNVLKADVATATATATADRASGAVHLLHARLHVPGLPLLSLVEVQDVTSKAVCEPGARPTASSNLLGAVTVLGKKLTLTTAGTTRVAVPGVGEVTLDLSSTRTTSRTAAATALRLRVSVNPLKLNVAEVEGEVTLASATCESPAARPPRVPPREVRPQTVAAGPELAETGGSSWTGYVVGGAVALVAAGGIALARARRP</sequence>
<feature type="signal peptide" evidence="2">
    <location>
        <begin position="1"/>
        <end position="45"/>
    </location>
</feature>
<dbReference type="NCBIfam" id="NF040603">
    <property type="entry name" value="choice_anch_P"/>
    <property type="match status" value="1"/>
</dbReference>
<keyword evidence="4" id="KW-1185">Reference proteome</keyword>
<dbReference type="NCBIfam" id="TIGR01167">
    <property type="entry name" value="LPXTG_anchor"/>
    <property type="match status" value="1"/>
</dbReference>
<dbReference type="NCBIfam" id="NF041528">
    <property type="entry name" value="strep_LAETG"/>
    <property type="match status" value="1"/>
</dbReference>
<reference evidence="3 4" key="1">
    <citation type="journal article" date="2019" name="Int. J. Syst. Evol. Microbiol.">
        <title>The Global Catalogue of Microorganisms (GCM) 10K type strain sequencing project: providing services to taxonomists for standard genome sequencing and annotation.</title>
        <authorList>
            <consortium name="The Broad Institute Genomics Platform"/>
            <consortium name="The Broad Institute Genome Sequencing Center for Infectious Disease"/>
            <person name="Wu L."/>
            <person name="Ma J."/>
        </authorList>
    </citation>
    <scope>NUCLEOTIDE SEQUENCE [LARGE SCALE GENOMIC DNA]</scope>
    <source>
        <strain evidence="3 4">JCM 5067</strain>
    </source>
</reference>
<keyword evidence="1" id="KW-1133">Transmembrane helix</keyword>
<evidence type="ECO:0000313" key="4">
    <source>
        <dbReference type="Proteomes" id="UP001500668"/>
    </source>
</evidence>
<dbReference type="NCBIfam" id="NF041527">
    <property type="entry name" value="SCO1860_LAETG"/>
    <property type="match status" value="1"/>
</dbReference>
<comment type="caution">
    <text evidence="3">The sequence shown here is derived from an EMBL/GenBank/DDBJ whole genome shotgun (WGS) entry which is preliminary data.</text>
</comment>
<feature type="transmembrane region" description="Helical" evidence="1">
    <location>
        <begin position="287"/>
        <end position="307"/>
    </location>
</feature>
<dbReference type="EMBL" id="BAAACA010000015">
    <property type="protein sequence ID" value="GAA0600472.1"/>
    <property type="molecule type" value="Genomic_DNA"/>
</dbReference>
<dbReference type="Proteomes" id="UP001500668">
    <property type="component" value="Unassembled WGS sequence"/>
</dbReference>
<keyword evidence="1" id="KW-0472">Membrane</keyword>
<accession>A0ABN1FYI9</accession>
<organism evidence="3 4">
    <name type="scientific">Streptomyces crystallinus</name>
    <dbReference type="NCBI Taxonomy" id="68191"/>
    <lineage>
        <taxon>Bacteria</taxon>
        <taxon>Bacillati</taxon>
        <taxon>Actinomycetota</taxon>
        <taxon>Actinomycetes</taxon>
        <taxon>Kitasatosporales</taxon>
        <taxon>Streptomycetaceae</taxon>
        <taxon>Streptomyces</taxon>
    </lineage>
</organism>